<keyword evidence="2" id="KW-1185">Reference proteome</keyword>
<evidence type="ECO:0000313" key="2">
    <source>
        <dbReference type="Proteomes" id="UP001056120"/>
    </source>
</evidence>
<protein>
    <submittedName>
        <fullName evidence="1">Uncharacterized protein</fullName>
    </submittedName>
</protein>
<evidence type="ECO:0000313" key="1">
    <source>
        <dbReference type="EMBL" id="KAI3783464.1"/>
    </source>
</evidence>
<reference evidence="2" key="1">
    <citation type="journal article" date="2022" name="Mol. Ecol. Resour.">
        <title>The genomes of chicory, endive, great burdock and yacon provide insights into Asteraceae palaeo-polyploidization history and plant inulin production.</title>
        <authorList>
            <person name="Fan W."/>
            <person name="Wang S."/>
            <person name="Wang H."/>
            <person name="Wang A."/>
            <person name="Jiang F."/>
            <person name="Liu H."/>
            <person name="Zhao H."/>
            <person name="Xu D."/>
            <person name="Zhang Y."/>
        </authorList>
    </citation>
    <scope>NUCLEOTIDE SEQUENCE [LARGE SCALE GENOMIC DNA]</scope>
    <source>
        <strain evidence="2">cv. Yunnan</strain>
    </source>
</reference>
<proteinExistence type="predicted"/>
<reference evidence="1 2" key="2">
    <citation type="journal article" date="2022" name="Mol. Ecol. Resour.">
        <title>The genomes of chicory, endive, great burdock and yacon provide insights into Asteraceae paleo-polyploidization history and plant inulin production.</title>
        <authorList>
            <person name="Fan W."/>
            <person name="Wang S."/>
            <person name="Wang H."/>
            <person name="Wang A."/>
            <person name="Jiang F."/>
            <person name="Liu H."/>
            <person name="Zhao H."/>
            <person name="Xu D."/>
            <person name="Zhang Y."/>
        </authorList>
    </citation>
    <scope>NUCLEOTIDE SEQUENCE [LARGE SCALE GENOMIC DNA]</scope>
    <source>
        <strain evidence="2">cv. Yunnan</strain>
        <tissue evidence="1">Leaves</tissue>
    </source>
</reference>
<gene>
    <name evidence="1" type="ORF">L1987_42547</name>
</gene>
<sequence>MYERCFLQLRDEVKARLEKADTPLFGFSGERVLMLGQIELTVCLEDGPLSRTERLTFLVVRAPSRYNIIIGRPGISTFGAVVSTTHGLMKFPTDRGIATIKPKKEALLIAAAEEEKGAETRKNLRNEHKPFIPGAEDRSQVVCKEVDKLVKAGILREVQYQSWVANPVLVKKSDGSWRMCIDIKDLNQACPKDCYPLLEIDLKVDSLTGFKYKCFLDAYKGYHQIHMKKEDEEKTAFHTAKGIFCYKKMPFGLKNAGPTYQRVIDKTFTDQIGQNMEAYVDDLVIKSQDEEEMIEDIRETFDNLRSISMKLNPGKCSFGFEEGKFLGHIMGKQTERSLPFFQMLKGCLHKKDFRWTEEAEAAFQELKENIASLPTMVAPEAGELIFIYLSAGNEVVSVVLLIERNQAQMSVYFISRALKEAEVNYPPMEKLALSLVHTARRLRRYFQAHPIKVVTDQPIKAILERPETSGRLAKWAIELGEQKIEYVPRTAIKAQVLSDFLAEVPEESKEASKIVKSDEQQKHPPNTWMLFADGASSTEGSGAGLVLINLEGEEFTYALQLDFSSTNNEAEYEALFAGLRIAKEMKVAKIQVFVDLLLVANQVNNQYLAKEESIKKYKAKAQEFMQGFESCSVKQVS</sequence>
<name>A0ACB9GIX6_9ASTR</name>
<dbReference type="Proteomes" id="UP001056120">
    <property type="component" value="Linkage Group LG14"/>
</dbReference>
<accession>A0ACB9GIX6</accession>
<organism evidence="1 2">
    <name type="scientific">Smallanthus sonchifolius</name>
    <dbReference type="NCBI Taxonomy" id="185202"/>
    <lineage>
        <taxon>Eukaryota</taxon>
        <taxon>Viridiplantae</taxon>
        <taxon>Streptophyta</taxon>
        <taxon>Embryophyta</taxon>
        <taxon>Tracheophyta</taxon>
        <taxon>Spermatophyta</taxon>
        <taxon>Magnoliopsida</taxon>
        <taxon>eudicotyledons</taxon>
        <taxon>Gunneridae</taxon>
        <taxon>Pentapetalae</taxon>
        <taxon>asterids</taxon>
        <taxon>campanulids</taxon>
        <taxon>Asterales</taxon>
        <taxon>Asteraceae</taxon>
        <taxon>Asteroideae</taxon>
        <taxon>Heliantheae alliance</taxon>
        <taxon>Millerieae</taxon>
        <taxon>Smallanthus</taxon>
    </lineage>
</organism>
<comment type="caution">
    <text evidence="1">The sequence shown here is derived from an EMBL/GenBank/DDBJ whole genome shotgun (WGS) entry which is preliminary data.</text>
</comment>
<dbReference type="EMBL" id="CM042031">
    <property type="protein sequence ID" value="KAI3783464.1"/>
    <property type="molecule type" value="Genomic_DNA"/>
</dbReference>